<sequence length="89" mass="9245">MQCPVYLSLIVFAACSAPVLAGNAVETPADVETISAPAQMSPVSHCSTRLRFRSGPVCMCSGGLTEAQIGAAESLRRKAKNKSESASDD</sequence>
<evidence type="ECO:0000313" key="1">
    <source>
        <dbReference type="EMBL" id="VAW83109.1"/>
    </source>
</evidence>
<reference evidence="1" key="1">
    <citation type="submission" date="2018-06" db="EMBL/GenBank/DDBJ databases">
        <authorList>
            <person name="Zhirakovskaya E."/>
        </authorList>
    </citation>
    <scope>NUCLEOTIDE SEQUENCE</scope>
</reference>
<name>A0A3B0ZA10_9ZZZZ</name>
<protein>
    <submittedName>
        <fullName evidence="1">Uncharacterized protein</fullName>
    </submittedName>
</protein>
<gene>
    <name evidence="1" type="ORF">MNBD_GAMMA14-725</name>
</gene>
<proteinExistence type="predicted"/>
<dbReference type="AlphaFoldDB" id="A0A3B0ZA10"/>
<dbReference type="EMBL" id="UOFM01000513">
    <property type="protein sequence ID" value="VAW83109.1"/>
    <property type="molecule type" value="Genomic_DNA"/>
</dbReference>
<organism evidence="1">
    <name type="scientific">hydrothermal vent metagenome</name>
    <dbReference type="NCBI Taxonomy" id="652676"/>
    <lineage>
        <taxon>unclassified sequences</taxon>
        <taxon>metagenomes</taxon>
        <taxon>ecological metagenomes</taxon>
    </lineage>
</organism>
<accession>A0A3B0ZA10</accession>